<dbReference type="InterPro" id="IPR009057">
    <property type="entry name" value="Homeodomain-like_sf"/>
</dbReference>
<gene>
    <name evidence="4" type="ORF">ABUL08_01580</name>
    <name evidence="3" type="ORF">VK199_01575</name>
</gene>
<evidence type="ECO:0000313" key="4">
    <source>
        <dbReference type="EMBL" id="XCH74831.1"/>
    </source>
</evidence>
<proteinExistence type="predicted"/>
<name>A0AAU7M963_9ACTN</name>
<dbReference type="InterPro" id="IPR001647">
    <property type="entry name" value="HTH_TetR"/>
</dbReference>
<evidence type="ECO:0000259" key="2">
    <source>
        <dbReference type="Pfam" id="PF00440"/>
    </source>
</evidence>
<dbReference type="SUPFAM" id="SSF46689">
    <property type="entry name" value="Homeodomain-like"/>
    <property type="match status" value="1"/>
</dbReference>
<reference evidence="3" key="1">
    <citation type="submission" date="2024-01" db="EMBL/GenBank/DDBJ databases">
        <title>The genome sequence of Micromonospora mangrovi CCTCC AA 2012012.</title>
        <authorList>
            <person name="Gao J."/>
        </authorList>
    </citation>
    <scope>NUCLEOTIDE SEQUENCE</scope>
    <source>
        <strain evidence="3">CCTCC AA 2012012</strain>
    </source>
</reference>
<reference evidence="4" key="2">
    <citation type="submission" date="2024-06" db="EMBL/GenBank/DDBJ databases">
        <title>Micromonospora mangrovi CCTCC AA 2012012 genome sequences.</title>
        <authorList>
            <person name="Gao J."/>
        </authorList>
    </citation>
    <scope>NUCLEOTIDE SEQUENCE</scope>
    <source>
        <strain evidence="4">CCTCC AA 2012012</strain>
    </source>
</reference>
<accession>A0AAU7M963</accession>
<dbReference type="AlphaFoldDB" id="A0AAU7M963"/>
<organism evidence="3">
    <name type="scientific">Micromonospora sp. CCTCC AA 2012012</name>
    <dbReference type="NCBI Taxonomy" id="3111921"/>
    <lineage>
        <taxon>Bacteria</taxon>
        <taxon>Bacillati</taxon>
        <taxon>Actinomycetota</taxon>
        <taxon>Actinomycetes</taxon>
        <taxon>Micromonosporales</taxon>
        <taxon>Micromonosporaceae</taxon>
        <taxon>Micromonospora</taxon>
    </lineage>
</organism>
<dbReference type="EMBL" id="CP159342">
    <property type="protein sequence ID" value="XCH74831.1"/>
    <property type="molecule type" value="Genomic_DNA"/>
</dbReference>
<dbReference type="GO" id="GO:0003677">
    <property type="term" value="F:DNA binding"/>
    <property type="evidence" value="ECO:0007669"/>
    <property type="project" value="UniProtKB-KW"/>
</dbReference>
<protein>
    <submittedName>
        <fullName evidence="3">TetR/AcrR family transcriptional regulator</fullName>
    </submittedName>
</protein>
<evidence type="ECO:0000256" key="1">
    <source>
        <dbReference type="ARBA" id="ARBA00023125"/>
    </source>
</evidence>
<dbReference type="Pfam" id="PF00440">
    <property type="entry name" value="TetR_N"/>
    <property type="match status" value="1"/>
</dbReference>
<feature type="domain" description="HTH tetR-type" evidence="2">
    <location>
        <begin position="25"/>
        <end position="61"/>
    </location>
</feature>
<sequence>MAQSERTEAERIGRAEQKRRTRAALVAACRQLIRSGALVTMPAVAAGAGVSEATAYRHFPDLVSLANESLAGLWPEPAQALAPVAASADPVERTVFACEFLLRRVHAFQGSVRAVIAATIVRPGGASARPGFRFGLIDAALDPVLPVTGDPARARLTQLKQDLAAVLSAEAFFSLTDLVGLTPDDAIASLTRTARTVVVAGVRDLDRLAGGPAAR</sequence>
<keyword evidence="1" id="KW-0238">DNA-binding</keyword>
<evidence type="ECO:0000313" key="3">
    <source>
        <dbReference type="EMBL" id="XBP94132.1"/>
    </source>
</evidence>
<dbReference type="RefSeq" id="WP_350933840.1">
    <property type="nucleotide sequence ID" value="NZ_CP157762.1"/>
</dbReference>
<dbReference type="EMBL" id="CP157762">
    <property type="protein sequence ID" value="XBP94132.1"/>
    <property type="molecule type" value="Genomic_DNA"/>
</dbReference>
<dbReference type="Gene3D" id="1.10.357.10">
    <property type="entry name" value="Tetracycline Repressor, domain 2"/>
    <property type="match status" value="1"/>
</dbReference>